<dbReference type="AlphaFoldDB" id="A0A554JA86"/>
<protein>
    <submittedName>
        <fullName evidence="1">Uncharacterized protein</fullName>
    </submittedName>
</protein>
<accession>A0A554JA86</accession>
<feature type="non-terminal residue" evidence="1">
    <location>
        <position position="43"/>
    </location>
</feature>
<name>A0A554JA86_9BACT</name>
<gene>
    <name evidence="1" type="ORF">CEO22_527</name>
</gene>
<organism evidence="1 2">
    <name type="scientific">Candidatus Berkelbacteria bacterium Gr01-1014_85</name>
    <dbReference type="NCBI Taxonomy" id="2017150"/>
    <lineage>
        <taxon>Bacteria</taxon>
        <taxon>Candidatus Berkelbacteria</taxon>
    </lineage>
</organism>
<proteinExistence type="predicted"/>
<comment type="caution">
    <text evidence="1">The sequence shown here is derived from an EMBL/GenBank/DDBJ whole genome shotgun (WGS) entry which is preliminary data.</text>
</comment>
<sequence length="43" mass="4921">MAGSKSVYPSLTNLSEVLSPDQAERLLTRFRERLETLLPWSEV</sequence>
<dbReference type="Proteomes" id="UP000316253">
    <property type="component" value="Unassembled WGS sequence"/>
</dbReference>
<dbReference type="EMBL" id="VMFD01000051">
    <property type="protein sequence ID" value="TSC65273.1"/>
    <property type="molecule type" value="Genomic_DNA"/>
</dbReference>
<evidence type="ECO:0000313" key="1">
    <source>
        <dbReference type="EMBL" id="TSC65273.1"/>
    </source>
</evidence>
<evidence type="ECO:0000313" key="2">
    <source>
        <dbReference type="Proteomes" id="UP000316253"/>
    </source>
</evidence>
<reference evidence="1 2" key="1">
    <citation type="submission" date="2017-08" db="EMBL/GenBank/DDBJ databases">
        <title>Mechanisms for carbon and nitrogen cycling indicate functional differentiation within the Candidate Phyla Radiation.</title>
        <authorList>
            <person name="Danczak R.E."/>
            <person name="Johnston M.D."/>
            <person name="Kenah C."/>
            <person name="Slattery M."/>
            <person name="Wrighton K.C."/>
            <person name="Wilkins M.J."/>
        </authorList>
    </citation>
    <scope>NUCLEOTIDE SEQUENCE [LARGE SCALE GENOMIC DNA]</scope>
    <source>
        <strain evidence="1">Gr01-1014_85</strain>
    </source>
</reference>